<evidence type="ECO:0000313" key="1">
    <source>
        <dbReference type="EMBL" id="WMV45276.1"/>
    </source>
</evidence>
<name>A0AAF0UGN8_SOLVR</name>
<sequence length="100" mass="11167">MASTERLLMILNTCICIMKRCRPNDVSTWNVRAVIMSPRSVNARNANARNANAAPPVPDQEVSNAEFKNTIQMLAQSVANQNNQRTQVPINANVGFWLRV</sequence>
<dbReference type="Proteomes" id="UP001234989">
    <property type="component" value="Chromosome 9"/>
</dbReference>
<proteinExistence type="predicted"/>
<protein>
    <recommendedName>
        <fullName evidence="3">Gag-pol polyprotein</fullName>
    </recommendedName>
</protein>
<accession>A0AAF0UGN8</accession>
<dbReference type="AlphaFoldDB" id="A0AAF0UGN8"/>
<dbReference type="EMBL" id="CP133620">
    <property type="protein sequence ID" value="WMV45276.1"/>
    <property type="molecule type" value="Genomic_DNA"/>
</dbReference>
<keyword evidence="2" id="KW-1185">Reference proteome</keyword>
<evidence type="ECO:0008006" key="3">
    <source>
        <dbReference type="Google" id="ProtNLM"/>
    </source>
</evidence>
<evidence type="ECO:0000313" key="2">
    <source>
        <dbReference type="Proteomes" id="UP001234989"/>
    </source>
</evidence>
<organism evidence="1 2">
    <name type="scientific">Solanum verrucosum</name>
    <dbReference type="NCBI Taxonomy" id="315347"/>
    <lineage>
        <taxon>Eukaryota</taxon>
        <taxon>Viridiplantae</taxon>
        <taxon>Streptophyta</taxon>
        <taxon>Embryophyta</taxon>
        <taxon>Tracheophyta</taxon>
        <taxon>Spermatophyta</taxon>
        <taxon>Magnoliopsida</taxon>
        <taxon>eudicotyledons</taxon>
        <taxon>Gunneridae</taxon>
        <taxon>Pentapetalae</taxon>
        <taxon>asterids</taxon>
        <taxon>lamiids</taxon>
        <taxon>Solanales</taxon>
        <taxon>Solanaceae</taxon>
        <taxon>Solanoideae</taxon>
        <taxon>Solaneae</taxon>
        <taxon>Solanum</taxon>
    </lineage>
</organism>
<reference evidence="1" key="1">
    <citation type="submission" date="2023-08" db="EMBL/GenBank/DDBJ databases">
        <title>A de novo genome assembly of Solanum verrucosum Schlechtendal, a Mexican diploid species geographically isolated from the other diploid A-genome species in potato relatives.</title>
        <authorList>
            <person name="Hosaka K."/>
        </authorList>
    </citation>
    <scope>NUCLEOTIDE SEQUENCE</scope>
    <source>
        <tissue evidence="1">Young leaves</tissue>
    </source>
</reference>
<gene>
    <name evidence="1" type="ORF">MTR67_038661</name>
</gene>